<name>K9VFQ1_9CYAN</name>
<evidence type="ECO:0000313" key="3">
    <source>
        <dbReference type="Proteomes" id="UP000010478"/>
    </source>
</evidence>
<dbReference type="KEGG" id="oni:Osc7112_2502"/>
<dbReference type="OrthoDB" id="461096at2"/>
<keyword evidence="3" id="KW-1185">Reference proteome</keyword>
<dbReference type="EMBL" id="CP003614">
    <property type="protein sequence ID" value="AFZ06933.1"/>
    <property type="molecule type" value="Genomic_DNA"/>
</dbReference>
<gene>
    <name evidence="2" type="ORF">Osc7112_2502</name>
</gene>
<feature type="region of interest" description="Disordered" evidence="1">
    <location>
        <begin position="1"/>
        <end position="20"/>
    </location>
</feature>
<organism evidence="2 3">
    <name type="scientific">Phormidium nigroviride PCC 7112</name>
    <dbReference type="NCBI Taxonomy" id="179408"/>
    <lineage>
        <taxon>Bacteria</taxon>
        <taxon>Bacillati</taxon>
        <taxon>Cyanobacteriota</taxon>
        <taxon>Cyanophyceae</taxon>
        <taxon>Oscillatoriophycideae</taxon>
        <taxon>Oscillatoriales</taxon>
        <taxon>Oscillatoriaceae</taxon>
        <taxon>Phormidium</taxon>
    </lineage>
</organism>
<reference evidence="2 3" key="1">
    <citation type="submission" date="2012-05" db="EMBL/GenBank/DDBJ databases">
        <title>Finished chromosome of genome of Oscillatoria sp. PCC 7112.</title>
        <authorList>
            <consortium name="US DOE Joint Genome Institute"/>
            <person name="Gugger M."/>
            <person name="Coursin T."/>
            <person name="Rippka R."/>
            <person name="Tandeau De Marsac N."/>
            <person name="Huntemann M."/>
            <person name="Wei C.-L."/>
            <person name="Han J."/>
            <person name="Detter J.C."/>
            <person name="Han C."/>
            <person name="Tapia R."/>
            <person name="Davenport K."/>
            <person name="Daligault H."/>
            <person name="Erkkila T."/>
            <person name="Gu W."/>
            <person name="Munk A.C.C."/>
            <person name="Teshima H."/>
            <person name="Xu Y."/>
            <person name="Chain P."/>
            <person name="Chen A."/>
            <person name="Krypides N."/>
            <person name="Mavromatis K."/>
            <person name="Markowitz V."/>
            <person name="Szeto E."/>
            <person name="Ivanova N."/>
            <person name="Mikhailova N."/>
            <person name="Ovchinnikova G."/>
            <person name="Pagani I."/>
            <person name="Pati A."/>
            <person name="Goodwin L."/>
            <person name="Peters L."/>
            <person name="Pitluck S."/>
            <person name="Woyke T."/>
            <person name="Kerfeld C."/>
        </authorList>
    </citation>
    <scope>NUCLEOTIDE SEQUENCE [LARGE SCALE GENOMIC DNA]</scope>
    <source>
        <strain evidence="2 3">PCC 7112</strain>
    </source>
</reference>
<sequence>MIRPSFSADPDLRHRHLGTDLTEHPHSSEILAEINSGKLLMVDSRRRNGLILIKRFHAEFAGPGAAVGGAFDVDSQQAIPVGDFCLVCPQSPQEIQKAFGIRRQWVRLTEQLTAKPTALERAQMILTQFEQYLDSETVAQIPDEALALLVGVFPQTIRAARQIDN</sequence>
<dbReference type="eggNOG" id="ENOG50324PR">
    <property type="taxonomic scope" value="Bacteria"/>
</dbReference>
<dbReference type="AlphaFoldDB" id="K9VFQ1"/>
<dbReference type="Proteomes" id="UP000010478">
    <property type="component" value="Chromosome"/>
</dbReference>
<accession>K9VFQ1</accession>
<dbReference type="RefSeq" id="WP_015176224.1">
    <property type="nucleotide sequence ID" value="NC_019729.1"/>
</dbReference>
<dbReference type="HOGENOM" id="CLU_119035_0_0_3"/>
<evidence type="ECO:0000313" key="2">
    <source>
        <dbReference type="EMBL" id="AFZ06933.1"/>
    </source>
</evidence>
<evidence type="ECO:0000256" key="1">
    <source>
        <dbReference type="SAM" id="MobiDB-lite"/>
    </source>
</evidence>
<protein>
    <submittedName>
        <fullName evidence="2">Uncharacterized protein</fullName>
    </submittedName>
</protein>
<proteinExistence type="predicted"/>